<protein>
    <submittedName>
        <fullName evidence="1">Uncharacterized protein</fullName>
    </submittedName>
</protein>
<organism evidence="1 2">
    <name type="scientific">Portunus trituberculatus</name>
    <name type="common">Swimming crab</name>
    <name type="synonym">Neptunus trituberculatus</name>
    <dbReference type="NCBI Taxonomy" id="210409"/>
    <lineage>
        <taxon>Eukaryota</taxon>
        <taxon>Metazoa</taxon>
        <taxon>Ecdysozoa</taxon>
        <taxon>Arthropoda</taxon>
        <taxon>Crustacea</taxon>
        <taxon>Multicrustacea</taxon>
        <taxon>Malacostraca</taxon>
        <taxon>Eumalacostraca</taxon>
        <taxon>Eucarida</taxon>
        <taxon>Decapoda</taxon>
        <taxon>Pleocyemata</taxon>
        <taxon>Brachyura</taxon>
        <taxon>Eubrachyura</taxon>
        <taxon>Portunoidea</taxon>
        <taxon>Portunidae</taxon>
        <taxon>Portuninae</taxon>
        <taxon>Portunus</taxon>
    </lineage>
</organism>
<dbReference type="EMBL" id="VSRR010006220">
    <property type="protein sequence ID" value="MPC44306.1"/>
    <property type="molecule type" value="Genomic_DNA"/>
</dbReference>
<evidence type="ECO:0000313" key="1">
    <source>
        <dbReference type="EMBL" id="MPC44306.1"/>
    </source>
</evidence>
<dbReference type="AlphaFoldDB" id="A0A5B7FG14"/>
<proteinExistence type="predicted"/>
<keyword evidence="2" id="KW-1185">Reference proteome</keyword>
<gene>
    <name evidence="1" type="ORF">E2C01_037978</name>
</gene>
<evidence type="ECO:0000313" key="2">
    <source>
        <dbReference type="Proteomes" id="UP000324222"/>
    </source>
</evidence>
<accession>A0A5B7FG14</accession>
<name>A0A5B7FG14_PORTR</name>
<comment type="caution">
    <text evidence="1">The sequence shown here is derived from an EMBL/GenBank/DDBJ whole genome shotgun (WGS) entry which is preliminary data.</text>
</comment>
<reference evidence="1 2" key="1">
    <citation type="submission" date="2019-05" db="EMBL/GenBank/DDBJ databases">
        <title>Another draft genome of Portunus trituberculatus and its Hox gene families provides insights of decapod evolution.</title>
        <authorList>
            <person name="Jeong J.-H."/>
            <person name="Song I."/>
            <person name="Kim S."/>
            <person name="Choi T."/>
            <person name="Kim D."/>
            <person name="Ryu S."/>
            <person name="Kim W."/>
        </authorList>
    </citation>
    <scope>NUCLEOTIDE SEQUENCE [LARGE SCALE GENOMIC DNA]</scope>
    <source>
        <tissue evidence="1">Muscle</tissue>
    </source>
</reference>
<sequence length="84" mass="9172">MQPWATAVLLVQDSPMTQVTRGSGLLTRSLRNLHRSNSDNTRTHHHNWDCHLCCGTQLTSPSQVCPRLTPSRPSDCSGCGGSLT</sequence>
<dbReference type="Proteomes" id="UP000324222">
    <property type="component" value="Unassembled WGS sequence"/>
</dbReference>